<gene>
    <name evidence="1" type="ORF">GPM918_LOCUS17954</name>
    <name evidence="2" type="ORF">SRO942_LOCUS17948</name>
</gene>
<evidence type="ECO:0000313" key="3">
    <source>
        <dbReference type="Proteomes" id="UP000663829"/>
    </source>
</evidence>
<evidence type="ECO:0008006" key="4">
    <source>
        <dbReference type="Google" id="ProtNLM"/>
    </source>
</evidence>
<evidence type="ECO:0000313" key="2">
    <source>
        <dbReference type="EMBL" id="CAF3850417.1"/>
    </source>
</evidence>
<keyword evidence="3" id="KW-1185">Reference proteome</keyword>
<reference evidence="1" key="1">
    <citation type="submission" date="2021-02" db="EMBL/GenBank/DDBJ databases">
        <authorList>
            <person name="Nowell W R."/>
        </authorList>
    </citation>
    <scope>NUCLEOTIDE SEQUENCE</scope>
</reference>
<dbReference type="EMBL" id="CAJNOQ010005067">
    <property type="protein sequence ID" value="CAF1084853.1"/>
    <property type="molecule type" value="Genomic_DNA"/>
</dbReference>
<dbReference type="AlphaFoldDB" id="A0A814MWW2"/>
<dbReference type="OrthoDB" id="10025149at2759"/>
<dbReference type="Proteomes" id="UP000663829">
    <property type="component" value="Unassembled WGS sequence"/>
</dbReference>
<name>A0A814MWW2_9BILA</name>
<sequence length="232" mass="27335">MHPSLESFSTELFFEIFEYLSLIDRFRAFAGLNRRLTLMVNLHPVRVNLQSISRWDFDFLCRHIRPERVISLVFSEEKMPDQVKLFLEHFPDFEHQFICLQSVKLIQTENCLSILPRCVSCLTFSKMFCGNGVNEMLIQQAKILTHLNVDKLRLIQSVNIEFPLLTHLTIDSFCFIDQVDQLIQNFKTPPIFSLNVSFAGDHDHFPFKFEKMCWSLMYLKHLTIKLVTGRRA</sequence>
<organism evidence="1 3">
    <name type="scientific">Didymodactylos carnosus</name>
    <dbReference type="NCBI Taxonomy" id="1234261"/>
    <lineage>
        <taxon>Eukaryota</taxon>
        <taxon>Metazoa</taxon>
        <taxon>Spiralia</taxon>
        <taxon>Gnathifera</taxon>
        <taxon>Rotifera</taxon>
        <taxon>Eurotatoria</taxon>
        <taxon>Bdelloidea</taxon>
        <taxon>Philodinida</taxon>
        <taxon>Philodinidae</taxon>
        <taxon>Didymodactylos</taxon>
    </lineage>
</organism>
<evidence type="ECO:0000313" key="1">
    <source>
        <dbReference type="EMBL" id="CAF1084853.1"/>
    </source>
</evidence>
<proteinExistence type="predicted"/>
<dbReference type="EMBL" id="CAJOBC010005066">
    <property type="protein sequence ID" value="CAF3850417.1"/>
    <property type="molecule type" value="Genomic_DNA"/>
</dbReference>
<comment type="caution">
    <text evidence="1">The sequence shown here is derived from an EMBL/GenBank/DDBJ whole genome shotgun (WGS) entry which is preliminary data.</text>
</comment>
<protein>
    <recommendedName>
        <fullName evidence="4">F-box domain-containing protein</fullName>
    </recommendedName>
</protein>
<accession>A0A814MWW2</accession>
<dbReference type="Proteomes" id="UP000681722">
    <property type="component" value="Unassembled WGS sequence"/>
</dbReference>